<dbReference type="Proteomes" id="UP000008710">
    <property type="component" value="Plasmid pRHL1"/>
</dbReference>
<reference evidence="3" key="1">
    <citation type="journal article" date="2006" name="Proc. Natl. Acad. Sci. U.S.A.">
        <title>The complete genome of Rhodococcus sp. RHA1 provides insights into a catabolic powerhouse.</title>
        <authorList>
            <person name="McLeod M.P."/>
            <person name="Warren R.L."/>
            <person name="Hsiao W.W.L."/>
            <person name="Araki N."/>
            <person name="Myhre M."/>
            <person name="Fernandes C."/>
            <person name="Miyazawa D."/>
            <person name="Wong W."/>
            <person name="Lillquist A.L."/>
            <person name="Wang D."/>
            <person name="Dosanjh M."/>
            <person name="Hara H."/>
            <person name="Petrescu A."/>
            <person name="Morin R.D."/>
            <person name="Yang G."/>
            <person name="Stott J.M."/>
            <person name="Schein J.E."/>
            <person name="Shin H."/>
            <person name="Smailus D."/>
            <person name="Siddiqui A.S."/>
            <person name="Marra M.A."/>
            <person name="Jones S.J.M."/>
            <person name="Holt R."/>
            <person name="Brinkman F.S.L."/>
            <person name="Miyauchi K."/>
            <person name="Fukuda M."/>
            <person name="Davies J.E."/>
            <person name="Mohn W.W."/>
            <person name="Eltis L.D."/>
        </authorList>
    </citation>
    <scope>NUCLEOTIDE SEQUENCE [LARGE SCALE GENOMIC DNA]</scope>
    <source>
        <strain evidence="3">RHA1</strain>
    </source>
</reference>
<proteinExistence type="predicted"/>
<dbReference type="EMBL" id="CP000432">
    <property type="protein sequence ID" value="ABG99715.1"/>
    <property type="molecule type" value="Genomic_DNA"/>
</dbReference>
<feature type="compositionally biased region" description="Basic and acidic residues" evidence="1">
    <location>
        <begin position="42"/>
        <end position="52"/>
    </location>
</feature>
<evidence type="ECO:0000313" key="2">
    <source>
        <dbReference type="EMBL" id="ABG99715.1"/>
    </source>
</evidence>
<dbReference type="KEGG" id="rha:RHA1_ro08671"/>
<keyword evidence="2" id="KW-0614">Plasmid</keyword>
<feature type="region of interest" description="Disordered" evidence="1">
    <location>
        <begin position="192"/>
        <end position="213"/>
    </location>
</feature>
<protein>
    <submittedName>
        <fullName evidence="2">Uncharacterized protein</fullName>
    </submittedName>
</protein>
<feature type="region of interest" description="Disordered" evidence="1">
    <location>
        <begin position="25"/>
        <end position="52"/>
    </location>
</feature>
<dbReference type="HOGENOM" id="CLU_1293472_0_0_11"/>
<accession>Q0RYC1</accession>
<feature type="compositionally biased region" description="Basic and acidic residues" evidence="1">
    <location>
        <begin position="203"/>
        <end position="213"/>
    </location>
</feature>
<gene>
    <name evidence="2" type="ordered locus">RHA1_ro08671</name>
</gene>
<evidence type="ECO:0000313" key="3">
    <source>
        <dbReference type="Proteomes" id="UP000008710"/>
    </source>
</evidence>
<sequence length="213" mass="23705">MATRSLFARRCLTANNAAFTRYADRLPRTQNPRRANAPMTGREQDEVSRGRNRTRECQDLLVVVRSGIGLEVQRHLTVVGTLAPAALLAPMRMTETGRDDLHAVKKSMSVRAIRPGAFSMGTCPASGIRISVVSGDLRGQPLRARSATWALWTPQRADEVEGVAAVDRLQHGLHHHPGNQVTHLERTSPLERCQDDDTQTAEVQHDRPHERSR</sequence>
<organism evidence="2 3">
    <name type="scientific">Rhodococcus jostii (strain RHA1)</name>
    <dbReference type="NCBI Taxonomy" id="101510"/>
    <lineage>
        <taxon>Bacteria</taxon>
        <taxon>Bacillati</taxon>
        <taxon>Actinomycetota</taxon>
        <taxon>Actinomycetes</taxon>
        <taxon>Mycobacteriales</taxon>
        <taxon>Nocardiaceae</taxon>
        <taxon>Rhodococcus</taxon>
    </lineage>
</organism>
<dbReference type="AlphaFoldDB" id="Q0RYC1"/>
<name>Q0RYC1_RHOJR</name>
<geneLocation type="plasmid" evidence="2 3">
    <name>pRHL1</name>
</geneLocation>
<evidence type="ECO:0000256" key="1">
    <source>
        <dbReference type="SAM" id="MobiDB-lite"/>
    </source>
</evidence>